<feature type="compositionally biased region" description="Low complexity" evidence="1">
    <location>
        <begin position="352"/>
        <end position="374"/>
    </location>
</feature>
<feature type="compositionally biased region" description="Polar residues" evidence="1">
    <location>
        <begin position="202"/>
        <end position="215"/>
    </location>
</feature>
<organism evidence="3 4">
    <name type="scientific">Flemingia macrophylla</name>
    <dbReference type="NCBI Taxonomy" id="520843"/>
    <lineage>
        <taxon>Eukaryota</taxon>
        <taxon>Viridiplantae</taxon>
        <taxon>Streptophyta</taxon>
        <taxon>Embryophyta</taxon>
        <taxon>Tracheophyta</taxon>
        <taxon>Spermatophyta</taxon>
        <taxon>Magnoliopsida</taxon>
        <taxon>eudicotyledons</taxon>
        <taxon>Gunneridae</taxon>
        <taxon>Pentapetalae</taxon>
        <taxon>rosids</taxon>
        <taxon>fabids</taxon>
        <taxon>Fabales</taxon>
        <taxon>Fabaceae</taxon>
        <taxon>Papilionoideae</taxon>
        <taxon>50 kb inversion clade</taxon>
        <taxon>NPAAA clade</taxon>
        <taxon>indigoferoid/millettioid clade</taxon>
        <taxon>Phaseoleae</taxon>
        <taxon>Flemingia</taxon>
    </lineage>
</organism>
<sequence length="527" mass="58279">MAKESVGTPLIPEVTTTSGVELRRHSAEIGNKEKVVVPHYLRTSTGSCHDICKYGRRQEAREDLSLIKRAGRISLCQSSEDIFGGIMTSVSKQRASFDSKPTKRSTVRHSKSVDSELRISDIFDTNKLEFPTKSSGSSENQIGNKVIVNTNKASLVRVIPSSFHPKSHVSSISETKRGIISSSFKVETSPNATSEKVKNHPKSISQMVKTSSESVSKIKRTSSKVSSFEDTGMELSNKHATSLGPDLSTSTMGTIASMKSSKGIGGQTDTKTKMKKREASSKPSRGIVASVSARKHKGLKIVPRFMNQLKVTKLELEEHNSEAQEKTLYVIKMERPNQASQSDKNESQDIELSLSNSLSSPKFSSSQSLSQQDQVEPEHATKEFENSSSSGNQEIEYKDNVDTLEAEENGMPQKDEIVCSEDKDCQKLKGEFAEFQIERVDLKSLKFQSGKVLEDNVTAAITDPEKVVLRHQDGQVKKDRQRLYNYVIEETASKLVEIQKSKVKALVGAFETVISLEEKKTCANFVN</sequence>
<dbReference type="AlphaFoldDB" id="A0ABD1M296"/>
<reference evidence="3 4" key="1">
    <citation type="submission" date="2024-08" db="EMBL/GenBank/DDBJ databases">
        <title>Insights into the chromosomal genome structure of Flemingia macrophylla.</title>
        <authorList>
            <person name="Ding Y."/>
            <person name="Zhao Y."/>
            <person name="Bi W."/>
            <person name="Wu M."/>
            <person name="Zhao G."/>
            <person name="Gong Y."/>
            <person name="Li W."/>
            <person name="Zhang P."/>
        </authorList>
    </citation>
    <scope>NUCLEOTIDE SEQUENCE [LARGE SCALE GENOMIC DNA]</scope>
    <source>
        <strain evidence="3">DYQJB</strain>
        <tissue evidence="3">Leaf</tissue>
    </source>
</reference>
<feature type="region of interest" description="Disordered" evidence="1">
    <location>
        <begin position="336"/>
        <end position="395"/>
    </location>
</feature>
<dbReference type="Pfam" id="PF07839">
    <property type="entry name" value="CaM_binding"/>
    <property type="match status" value="1"/>
</dbReference>
<accession>A0ABD1M296</accession>
<feature type="compositionally biased region" description="Basic and acidic residues" evidence="1">
    <location>
        <begin position="376"/>
        <end position="385"/>
    </location>
</feature>
<evidence type="ECO:0000259" key="2">
    <source>
        <dbReference type="SMART" id="SM01054"/>
    </source>
</evidence>
<dbReference type="InterPro" id="IPR012417">
    <property type="entry name" value="CaM-bd_dom_pln"/>
</dbReference>
<feature type="domain" description="Calmodulin-binding" evidence="2">
    <location>
        <begin position="419"/>
        <end position="515"/>
    </location>
</feature>
<feature type="region of interest" description="Disordered" evidence="1">
    <location>
        <begin position="187"/>
        <end position="231"/>
    </location>
</feature>
<name>A0ABD1M296_9FABA</name>
<evidence type="ECO:0000313" key="3">
    <source>
        <dbReference type="EMBL" id="KAL2329906.1"/>
    </source>
</evidence>
<feature type="region of interest" description="Disordered" evidence="1">
    <location>
        <begin position="257"/>
        <end position="292"/>
    </location>
</feature>
<evidence type="ECO:0000256" key="1">
    <source>
        <dbReference type="SAM" id="MobiDB-lite"/>
    </source>
</evidence>
<dbReference type="EMBL" id="JBGMDY010000006">
    <property type="protein sequence ID" value="KAL2329906.1"/>
    <property type="molecule type" value="Genomic_DNA"/>
</dbReference>
<protein>
    <recommendedName>
        <fullName evidence="2">Calmodulin-binding domain-containing protein</fullName>
    </recommendedName>
</protein>
<dbReference type="PANTHER" id="PTHR33349">
    <property type="entry name" value="EMB|CAB62594.1"/>
    <property type="match status" value="1"/>
</dbReference>
<comment type="caution">
    <text evidence="3">The sequence shown here is derived from an EMBL/GenBank/DDBJ whole genome shotgun (WGS) entry which is preliminary data.</text>
</comment>
<evidence type="ECO:0000313" key="4">
    <source>
        <dbReference type="Proteomes" id="UP001603857"/>
    </source>
</evidence>
<dbReference type="SMART" id="SM01054">
    <property type="entry name" value="CaM_binding"/>
    <property type="match status" value="1"/>
</dbReference>
<gene>
    <name evidence="3" type="ORF">Fmac_017487</name>
</gene>
<keyword evidence="4" id="KW-1185">Reference proteome</keyword>
<dbReference type="Proteomes" id="UP001603857">
    <property type="component" value="Unassembled WGS sequence"/>
</dbReference>
<proteinExistence type="predicted"/>
<dbReference type="PANTHER" id="PTHR33349:SF7">
    <property type="entry name" value="PLANT CALMODULIN-BINDING-LIKE PROTEIN"/>
    <property type="match status" value="1"/>
</dbReference>